<evidence type="ECO:0000313" key="8">
    <source>
        <dbReference type="EMBL" id="CAH2311267.1"/>
    </source>
</evidence>
<evidence type="ECO:0000256" key="5">
    <source>
        <dbReference type="ARBA" id="ARBA00023180"/>
    </source>
</evidence>
<keyword evidence="5" id="KW-0325">Glycoprotein</keyword>
<dbReference type="SUPFAM" id="SSF49265">
    <property type="entry name" value="Fibronectin type III"/>
    <property type="match status" value="1"/>
</dbReference>
<dbReference type="Proteomes" id="UP001295444">
    <property type="component" value="Chromosome 08"/>
</dbReference>
<sequence>MQQLKEKSSAGGHCANLGFPRFPDLNENTSMWEQSEGISHKEDPTLQRKREMLLKAEYWRVKSLKEPCLLGRDAKPGITPQNHPYGAYSMQHSYTSGKIKLSCKVHGSEPCDVDTFKRKKEDLRQSVGAINKLQNSTAWNTRHQYRNNTLQNRSIAKKTSKHKTSTRRAIKILSHAARRGRHPRDAEFNGSKWMLTNFSIPVIPQKGSIEGSLYFSGVRSQMVLNPDAELRIPREWFTVEVWVKPDGGQNNPAVIASMFDNCSHVVSDRGWSLGIRLADGNAKKGARFYFSLRTDRAHNATIVMSPHRYKPNMWTHVAASYDGHTILLYINGIQVSKVHGQLGSLHSPFISSCRCLMLGGDNSENGNFFRGHLSSFHLWPEPRSQNELRAEALSKISYGEWEKRPLNSILPENIWAPYKDGGLTEVRKDVIPEMDLMSPFLLPPCGRTSCDLPDVSSGYSRPGIKWEKEVHYRVVNIFENDGSRPLVSTEQISRQHRALTEAYSAHGIHWKLNVHQIHNSTLRNRVVLPGCEPGRVGNDLCDPECRHPLTGYDGGDCKSFRPCSPRKKGDGICHLECNTARDDYDDGDCCPQEAGASSKTCFDPEAKGRAYMSVKELRDALQLNGTVFLNVYFAGSAGEELAGAATWPWDKEALTHQGGILLNPAYYGMPGHTNTMIHEVGHALGLYHVFKGVSERESCDDPCSEIEPSMETGDLCADTAPTPKNKLCRDPDPMNDTCGTMSYTGTPYNNYMSYTDDDCANSFTPNQVARMHCYLDLKYQGWTRSLKPSTIPLPPLITQQTMDSLTIHWLPPLSGELYEREPGSVCGSCAADGSFLQYAHQASSNRLCGYSGYWAPEEAVGPPDVDRPCEPSLQAWSPELHLFHTNVIVPCPETEGCMLQLNFQKPVLPQSIVIWITFLSHNLSNSLSDIEVLLEHGDTIHLGPMEVFCDMPLTVRLTTEHKVSGIRIFTFDELMEIDAALLVSMPHSPYCTSCKPVRYRVHRDPPFSKERHGKWTQNHRFFTDRDVTPGQTYQYQVQVAAGVVIGEPSPPLIHVHGAPFCGDGKVNKDVTPGQTYQYQVQVAAGVVIGEPSPPLIHVHGAPFCGDGKVNKERVEECDDGALHDGDGCSQKCLREPNYICHGEPSLCYLQNEDYTTESRDNSMELSANYAAQPLKGNIEQWASKAFASHQDANKCPVSAVTQEPARKSCYPSVLPSFINNLLAWFPCAGIGSLPQEEHVWLKVSFDKPSLADSFLVYLAADGAILGNSQKSIVTAHLTDIKGQNHTLGTHILSCQKNPLVINGLNGPEGPLHIAVSLTLLFSTPLVGVSGIAMRVPASGGHSCTGINWLKAGHRCSSCPSLNIPHGSAHCSLDVDGDTRCSVMCDEGYAVLAASKRGSSFMQSAFLKCSAGHWNQSVTCELVDCGQPPPSLVFHASFSCPEGTELGKSCSIQCLPPAKFQGMNEMVTCLWDGLWSLPEGYCKLECDAPTGITHAKLLTPRCLLGNHDVGSVCRYRCKPGYYVAETSERRTRRKFLKIQCLQTGLWAMSRCVPVMCSPLPPILHGMYNCTRGLEVDSKCTLYCGSHTVTTVCSKDGTWTEKLSLCEGLHGTCNPPPEINSIHYTCNDGHNIGTVCTPLCVYPPSDPVVLAENITAETMEHWMIPTKVQGIVCTGTLRWHPDPRTLHCILSCEPFLADGWCDTINNRAYCQYDGGDCCASTLSSHKGQVVPFASECEDDECTCRDPDAEENRPQRTDLH</sequence>
<dbReference type="SMART" id="SM00560">
    <property type="entry name" value="LamGL"/>
    <property type="match status" value="1"/>
</dbReference>
<organism evidence="8 9">
    <name type="scientific">Pelobates cultripes</name>
    <name type="common">Western spadefoot toad</name>
    <dbReference type="NCBI Taxonomy" id="61616"/>
    <lineage>
        <taxon>Eukaryota</taxon>
        <taxon>Metazoa</taxon>
        <taxon>Chordata</taxon>
        <taxon>Craniata</taxon>
        <taxon>Vertebrata</taxon>
        <taxon>Euteleostomi</taxon>
        <taxon>Amphibia</taxon>
        <taxon>Batrachia</taxon>
        <taxon>Anura</taxon>
        <taxon>Pelobatoidea</taxon>
        <taxon>Pelobatidae</taxon>
        <taxon>Pelobates</taxon>
    </lineage>
</organism>
<feature type="domain" description="Sushi" evidence="7">
    <location>
        <begin position="1422"/>
        <end position="1483"/>
    </location>
</feature>
<dbReference type="GO" id="GO:0004222">
    <property type="term" value="F:metalloendopeptidase activity"/>
    <property type="evidence" value="ECO:0007669"/>
    <property type="project" value="TreeGrafter"/>
</dbReference>
<evidence type="ECO:0000256" key="4">
    <source>
        <dbReference type="ARBA" id="ARBA00023157"/>
    </source>
</evidence>
<dbReference type="InterPro" id="IPR036116">
    <property type="entry name" value="FN3_sf"/>
</dbReference>
<dbReference type="InterPro" id="IPR043543">
    <property type="entry name" value="PAPPA/PAPPA2"/>
</dbReference>
<dbReference type="Pfam" id="PF13385">
    <property type="entry name" value="Laminin_G_3"/>
    <property type="match status" value="1"/>
</dbReference>
<dbReference type="SUPFAM" id="SSF57535">
    <property type="entry name" value="Complement control module/SCR domain"/>
    <property type="match status" value="3"/>
</dbReference>
<dbReference type="PROSITE" id="PS50923">
    <property type="entry name" value="SUSHI"/>
    <property type="match status" value="1"/>
</dbReference>
<comment type="similarity">
    <text evidence="1">Belongs to the peptidase M43B family.</text>
</comment>
<keyword evidence="2" id="KW-0732">Signal</keyword>
<protein>
    <submittedName>
        <fullName evidence="8">Pappalysin-2</fullName>
    </submittedName>
</protein>
<dbReference type="InterPro" id="IPR000436">
    <property type="entry name" value="Sushi_SCR_CCP_dom"/>
</dbReference>
<dbReference type="Pfam" id="PF25900">
    <property type="entry name" value="PAPPA"/>
    <property type="match status" value="1"/>
</dbReference>
<dbReference type="SUPFAM" id="SSF49899">
    <property type="entry name" value="Concanavalin A-like lectins/glucanases"/>
    <property type="match status" value="1"/>
</dbReference>
<evidence type="ECO:0000313" key="9">
    <source>
        <dbReference type="Proteomes" id="UP001295444"/>
    </source>
</evidence>
<dbReference type="GO" id="GO:0005615">
    <property type="term" value="C:extracellular space"/>
    <property type="evidence" value="ECO:0007669"/>
    <property type="project" value="TreeGrafter"/>
</dbReference>
<evidence type="ECO:0000256" key="6">
    <source>
        <dbReference type="PROSITE-ProRule" id="PRU00302"/>
    </source>
</evidence>
<keyword evidence="9" id="KW-1185">Reference proteome</keyword>
<dbReference type="InterPro" id="IPR035976">
    <property type="entry name" value="Sushi/SCR/CCP_sf"/>
</dbReference>
<evidence type="ECO:0000259" key="7">
    <source>
        <dbReference type="PROSITE" id="PS50923"/>
    </source>
</evidence>
<keyword evidence="4" id="KW-1015">Disulfide bond</keyword>
<dbReference type="CDD" id="cd04275">
    <property type="entry name" value="ZnMc_pappalysin_like"/>
    <property type="match status" value="1"/>
</dbReference>
<dbReference type="SUPFAM" id="SSF55486">
    <property type="entry name" value="Metalloproteases ('zincins'), catalytic domain"/>
    <property type="match status" value="1"/>
</dbReference>
<proteinExistence type="inferred from homology"/>
<dbReference type="InterPro" id="IPR000800">
    <property type="entry name" value="Notch_dom"/>
</dbReference>
<dbReference type="InterPro" id="IPR024079">
    <property type="entry name" value="MetalloPept_cat_dom_sf"/>
</dbReference>
<accession>A0AAD1STJ1</accession>
<dbReference type="InterPro" id="IPR058897">
    <property type="entry name" value="PAPPA_SD_C"/>
</dbReference>
<dbReference type="PANTHER" id="PTHR46130">
    <property type="entry name" value="LAMGL DOMAIN-CONTAINING PROTEIN"/>
    <property type="match status" value="1"/>
</dbReference>
<gene>
    <name evidence="8" type="ORF">PECUL_23A001345</name>
</gene>
<reference evidence="8" key="1">
    <citation type="submission" date="2022-03" db="EMBL/GenBank/DDBJ databases">
        <authorList>
            <person name="Alioto T."/>
            <person name="Alioto T."/>
            <person name="Gomez Garrido J."/>
        </authorList>
    </citation>
    <scope>NUCLEOTIDE SEQUENCE</scope>
</reference>
<dbReference type="Gene3D" id="3.40.390.10">
    <property type="entry name" value="Collagenase (Catalytic Domain)"/>
    <property type="match status" value="1"/>
</dbReference>
<dbReference type="SMART" id="SM00032">
    <property type="entry name" value="CCP"/>
    <property type="match status" value="5"/>
</dbReference>
<comment type="caution">
    <text evidence="6">Lacks conserved residue(s) required for the propagation of feature annotation.</text>
</comment>
<evidence type="ECO:0000256" key="3">
    <source>
        <dbReference type="ARBA" id="ARBA00022737"/>
    </source>
</evidence>
<dbReference type="CDD" id="cd00033">
    <property type="entry name" value="CCP"/>
    <property type="match status" value="2"/>
</dbReference>
<evidence type="ECO:0000256" key="1">
    <source>
        <dbReference type="ARBA" id="ARBA00008721"/>
    </source>
</evidence>
<dbReference type="EMBL" id="OW240919">
    <property type="protein sequence ID" value="CAH2311267.1"/>
    <property type="molecule type" value="Genomic_DNA"/>
</dbReference>
<dbReference type="InterPro" id="IPR011936">
    <property type="entry name" value="Myxo_disulph_rpt"/>
</dbReference>
<dbReference type="GO" id="GO:0006508">
    <property type="term" value="P:proteolysis"/>
    <property type="evidence" value="ECO:0007669"/>
    <property type="project" value="TreeGrafter"/>
</dbReference>
<dbReference type="Pfam" id="PF05572">
    <property type="entry name" value="Peptidase_M43"/>
    <property type="match status" value="1"/>
</dbReference>
<dbReference type="Gene3D" id="2.10.70.10">
    <property type="entry name" value="Complement Module, domain 1"/>
    <property type="match status" value="2"/>
</dbReference>
<name>A0AAD1STJ1_PELCU</name>
<dbReference type="InterPro" id="IPR008754">
    <property type="entry name" value="Peptidase_M43"/>
</dbReference>
<dbReference type="PANTHER" id="PTHR46130:SF1">
    <property type="entry name" value="PAPPALYSIN-2"/>
    <property type="match status" value="1"/>
</dbReference>
<dbReference type="FunFam" id="3.40.390.10:FF:000026">
    <property type="entry name" value="Pappalysin 1"/>
    <property type="match status" value="1"/>
</dbReference>
<dbReference type="Gene3D" id="2.60.120.200">
    <property type="match status" value="1"/>
</dbReference>
<keyword evidence="6" id="KW-0768">Sushi</keyword>
<dbReference type="SMART" id="SM00004">
    <property type="entry name" value="NL"/>
    <property type="match status" value="3"/>
</dbReference>
<dbReference type="InterPro" id="IPR006558">
    <property type="entry name" value="LamG-like"/>
</dbReference>
<dbReference type="Pfam" id="PF00084">
    <property type="entry name" value="Sushi"/>
    <property type="match status" value="2"/>
</dbReference>
<keyword evidence="3" id="KW-0677">Repeat</keyword>
<evidence type="ECO:0000256" key="2">
    <source>
        <dbReference type="ARBA" id="ARBA00022729"/>
    </source>
</evidence>
<dbReference type="GO" id="GO:0007166">
    <property type="term" value="P:cell surface receptor signaling pathway"/>
    <property type="evidence" value="ECO:0007669"/>
    <property type="project" value="TreeGrafter"/>
</dbReference>
<dbReference type="InterPro" id="IPR013320">
    <property type="entry name" value="ConA-like_dom_sf"/>
</dbReference>
<dbReference type="NCBIfam" id="TIGR02232">
    <property type="entry name" value="myxo_disulf_rpt"/>
    <property type="match status" value="1"/>
</dbReference>